<dbReference type="InterPro" id="IPR001138">
    <property type="entry name" value="Zn2Cys6_DnaBD"/>
</dbReference>
<name>A0AAD4KZM3_9EURO</name>
<evidence type="ECO:0000256" key="5">
    <source>
        <dbReference type="ARBA" id="ARBA00023242"/>
    </source>
</evidence>
<accession>A0AAD4KZM3</accession>
<keyword evidence="2" id="KW-0805">Transcription regulation</keyword>
<dbReference type="PROSITE" id="PS00463">
    <property type="entry name" value="ZN2_CY6_FUNGAL_1"/>
    <property type="match status" value="1"/>
</dbReference>
<evidence type="ECO:0000313" key="8">
    <source>
        <dbReference type="EMBL" id="KAH8701036.1"/>
    </source>
</evidence>
<dbReference type="GO" id="GO:0008270">
    <property type="term" value="F:zinc ion binding"/>
    <property type="evidence" value="ECO:0007669"/>
    <property type="project" value="InterPro"/>
</dbReference>
<dbReference type="Pfam" id="PF08493">
    <property type="entry name" value="AflR"/>
    <property type="match status" value="1"/>
</dbReference>
<feature type="domain" description="Zn(2)-C6 fungal-type" evidence="7">
    <location>
        <begin position="22"/>
        <end position="52"/>
    </location>
</feature>
<dbReference type="GO" id="GO:0045122">
    <property type="term" value="P:aflatoxin biosynthetic process"/>
    <property type="evidence" value="ECO:0007669"/>
    <property type="project" value="InterPro"/>
</dbReference>
<keyword evidence="4" id="KW-0804">Transcription</keyword>
<dbReference type="Gene3D" id="4.10.240.10">
    <property type="entry name" value="Zn(2)-C6 fungal-type DNA-binding domain"/>
    <property type="match status" value="1"/>
</dbReference>
<evidence type="ECO:0000313" key="9">
    <source>
        <dbReference type="Proteomes" id="UP001201262"/>
    </source>
</evidence>
<proteinExistence type="predicted"/>
<dbReference type="GO" id="GO:0003677">
    <property type="term" value="F:DNA binding"/>
    <property type="evidence" value="ECO:0007669"/>
    <property type="project" value="UniProtKB-KW"/>
</dbReference>
<evidence type="ECO:0000256" key="3">
    <source>
        <dbReference type="ARBA" id="ARBA00023125"/>
    </source>
</evidence>
<dbReference type="InterPro" id="IPR050675">
    <property type="entry name" value="OAF3"/>
</dbReference>
<evidence type="ECO:0000256" key="1">
    <source>
        <dbReference type="ARBA" id="ARBA00022723"/>
    </source>
</evidence>
<dbReference type="SMART" id="SM00066">
    <property type="entry name" value="GAL4"/>
    <property type="match status" value="1"/>
</dbReference>
<evidence type="ECO:0000256" key="2">
    <source>
        <dbReference type="ARBA" id="ARBA00023015"/>
    </source>
</evidence>
<feature type="compositionally biased region" description="Low complexity" evidence="6">
    <location>
        <begin position="397"/>
        <end position="414"/>
    </location>
</feature>
<dbReference type="AlphaFoldDB" id="A0AAD4KZM3"/>
<reference evidence="8" key="1">
    <citation type="submission" date="2021-12" db="EMBL/GenBank/DDBJ databases">
        <title>Convergent genome expansion in fungi linked to evolution of root-endophyte symbiosis.</title>
        <authorList>
            <consortium name="DOE Joint Genome Institute"/>
            <person name="Ke Y.-H."/>
            <person name="Bonito G."/>
            <person name="Liao H.-L."/>
            <person name="Looney B."/>
            <person name="Rojas-Flechas A."/>
            <person name="Nash J."/>
            <person name="Hameed K."/>
            <person name="Schadt C."/>
            <person name="Martin F."/>
            <person name="Crous P.W."/>
            <person name="Miettinen O."/>
            <person name="Magnuson J.K."/>
            <person name="Labbe J."/>
            <person name="Jacobson D."/>
            <person name="Doktycz M.J."/>
            <person name="Veneault-Fourrey C."/>
            <person name="Kuo A."/>
            <person name="Mondo S."/>
            <person name="Calhoun S."/>
            <person name="Riley R."/>
            <person name="Ohm R."/>
            <person name="LaButti K."/>
            <person name="Andreopoulos B."/>
            <person name="Pangilinan J."/>
            <person name="Nolan M."/>
            <person name="Tritt A."/>
            <person name="Clum A."/>
            <person name="Lipzen A."/>
            <person name="Daum C."/>
            <person name="Barry K."/>
            <person name="Grigoriev I.V."/>
            <person name="Vilgalys R."/>
        </authorList>
    </citation>
    <scope>NUCLEOTIDE SEQUENCE</scope>
    <source>
        <strain evidence="8">PMI_201</strain>
    </source>
</reference>
<dbReference type="PRINTS" id="PR00755">
    <property type="entry name" value="AFLATOXINBRP"/>
</dbReference>
<dbReference type="SUPFAM" id="SSF57701">
    <property type="entry name" value="Zn2/Cys6 DNA-binding domain"/>
    <property type="match status" value="1"/>
</dbReference>
<dbReference type="CDD" id="cd00067">
    <property type="entry name" value="GAL4"/>
    <property type="match status" value="1"/>
</dbReference>
<dbReference type="PANTHER" id="PTHR31069">
    <property type="entry name" value="OLEATE-ACTIVATED TRANSCRIPTION FACTOR 1-RELATED"/>
    <property type="match status" value="1"/>
</dbReference>
<dbReference type="PROSITE" id="PS50048">
    <property type="entry name" value="ZN2_CY6_FUNGAL_2"/>
    <property type="match status" value="1"/>
</dbReference>
<dbReference type="GO" id="GO:0000981">
    <property type="term" value="F:DNA-binding transcription factor activity, RNA polymerase II-specific"/>
    <property type="evidence" value="ECO:0007669"/>
    <property type="project" value="InterPro"/>
</dbReference>
<evidence type="ECO:0000256" key="4">
    <source>
        <dbReference type="ARBA" id="ARBA00023163"/>
    </source>
</evidence>
<feature type="region of interest" description="Disordered" evidence="6">
    <location>
        <begin position="389"/>
        <end position="414"/>
    </location>
</feature>
<organism evidence="8 9">
    <name type="scientific">Talaromyces proteolyticus</name>
    <dbReference type="NCBI Taxonomy" id="1131652"/>
    <lineage>
        <taxon>Eukaryota</taxon>
        <taxon>Fungi</taxon>
        <taxon>Dikarya</taxon>
        <taxon>Ascomycota</taxon>
        <taxon>Pezizomycotina</taxon>
        <taxon>Eurotiomycetes</taxon>
        <taxon>Eurotiomycetidae</taxon>
        <taxon>Eurotiales</taxon>
        <taxon>Trichocomaceae</taxon>
        <taxon>Talaromyces</taxon>
        <taxon>Talaromyces sect. Bacilispori</taxon>
    </lineage>
</organism>
<keyword evidence="3" id="KW-0238">DNA-binding</keyword>
<evidence type="ECO:0000256" key="6">
    <source>
        <dbReference type="SAM" id="MobiDB-lite"/>
    </source>
</evidence>
<dbReference type="GeneID" id="70250456"/>
<protein>
    <recommendedName>
        <fullName evidence="7">Zn(2)-C6 fungal-type domain-containing protein</fullName>
    </recommendedName>
</protein>
<dbReference type="PANTHER" id="PTHR31069:SF31">
    <property type="entry name" value="MONODICTYPHENONE CLUSTER TRANSCRIPTION FACTOR-RELATED"/>
    <property type="match status" value="1"/>
</dbReference>
<dbReference type="EMBL" id="JAJTJA010000004">
    <property type="protein sequence ID" value="KAH8701036.1"/>
    <property type="molecule type" value="Genomic_DNA"/>
</dbReference>
<dbReference type="InterPro" id="IPR036864">
    <property type="entry name" value="Zn2-C6_fun-type_DNA-bd_sf"/>
</dbReference>
<dbReference type="RefSeq" id="XP_046074742.1">
    <property type="nucleotide sequence ID" value="XM_046220169.1"/>
</dbReference>
<keyword evidence="1" id="KW-0479">Metal-binding</keyword>
<sequence>MDTLQSPARPKPLPGWPKLRDSCNRCAASKLKCSKEKPTCARCAKRGMVCEYFMTKRAGRKKFSGSQPQNQAPPSPMIQHLPATAPSWTTLPISTAQITQLSPGTPSMGYQNMFSGTSCVADPTVLTPTTLDSNMSSNEFLASPISLSMLDMPDTGDFTDFCQFNDQNNMGDLIDIGRTATSHAANNASLPMKATAVPEVQLSFPSMQELPDDQSSLVDGLNSSLMHNFVGAFGLLKQLPSPSPPSFHTSNGQSLGNHPELDRLNTVQSIITGNEQAIQAISEMLECKSSEDNYLLAILSIVTLKVLASYATVVRQMPVFDGTDECWDTSDHEKLQHLEEAVQGFPTALIDNHFTDNEDQCRMTIQQILSQLHRVQRLVNALSQRFKTDGERAEAPDTSSSSSASSSSSSTTDATDVPNLFKCIETMFPFPSPVLKQLEVDLRERLRKLSAEIVDVLR</sequence>
<comment type="caution">
    <text evidence="8">The sequence shown here is derived from an EMBL/GenBank/DDBJ whole genome shotgun (WGS) entry which is preliminary data.</text>
</comment>
<keyword evidence="5" id="KW-0539">Nucleus</keyword>
<evidence type="ECO:0000259" key="7">
    <source>
        <dbReference type="PROSITE" id="PS50048"/>
    </source>
</evidence>
<gene>
    <name evidence="8" type="ORF">BGW36DRAFT_425831</name>
</gene>
<dbReference type="GO" id="GO:0005634">
    <property type="term" value="C:nucleus"/>
    <property type="evidence" value="ECO:0007669"/>
    <property type="project" value="InterPro"/>
</dbReference>
<dbReference type="Pfam" id="PF00172">
    <property type="entry name" value="Zn_clus"/>
    <property type="match status" value="1"/>
</dbReference>
<dbReference type="InterPro" id="IPR013700">
    <property type="entry name" value="AflR"/>
</dbReference>
<keyword evidence="9" id="KW-1185">Reference proteome</keyword>
<dbReference type="Proteomes" id="UP001201262">
    <property type="component" value="Unassembled WGS sequence"/>
</dbReference>